<evidence type="ECO:0000313" key="3">
    <source>
        <dbReference type="Proteomes" id="UP000322079"/>
    </source>
</evidence>
<dbReference type="EMBL" id="CP043473">
    <property type="protein sequence ID" value="QEL55940.1"/>
    <property type="molecule type" value="Genomic_DNA"/>
</dbReference>
<dbReference type="SUPFAM" id="SSF55073">
    <property type="entry name" value="Nucleotide cyclase"/>
    <property type="match status" value="1"/>
</dbReference>
<dbReference type="Gene3D" id="3.30.70.270">
    <property type="match status" value="1"/>
</dbReference>
<dbReference type="GO" id="GO:0003824">
    <property type="term" value="F:catalytic activity"/>
    <property type="evidence" value="ECO:0007669"/>
    <property type="project" value="UniProtKB-ARBA"/>
</dbReference>
<dbReference type="InterPro" id="IPR043128">
    <property type="entry name" value="Rev_trsase/Diguanyl_cyclase"/>
</dbReference>
<dbReference type="RefSeq" id="WP_149296295.1">
    <property type="nucleotide sequence ID" value="NZ_CP043473.1"/>
</dbReference>
<dbReference type="SUPFAM" id="SSF55781">
    <property type="entry name" value="GAF domain-like"/>
    <property type="match status" value="1"/>
</dbReference>
<evidence type="ECO:0000313" key="2">
    <source>
        <dbReference type="EMBL" id="QEL55940.1"/>
    </source>
</evidence>
<dbReference type="InterPro" id="IPR029787">
    <property type="entry name" value="Nucleotide_cyclase"/>
</dbReference>
<dbReference type="NCBIfam" id="TIGR00254">
    <property type="entry name" value="GGDEF"/>
    <property type="match status" value="1"/>
</dbReference>
<sequence>MLDAPIPENEQQRLESLRRMQILSTPNEEAFDRIVRLTKRLFGVPIALISLVDEHRQWFKSCSGLGLRQTERRLSFCGHAILHEELFVVPDARRDERFHDNPLVTGAPGITFYAGRPIKNWEGFLIGTLCVIDTQPRQLTDEDRQSLEDLGAWVEMTLAHRQLGEAQVEIFAKLDEIRRQSMLDPLLNIWNRAAGKALLTSEVARAARTQGELAVMMIDLDYFKQINDEYGHLHGDHALIEFSQRITSNLRAYDSISRFGGDEFCVILPDTGQAQAAKKAEEILAKIRSTPVQSDGLIFPLSASIGVAAACFRAGEATPRELVGRADEALLRAKRAGRGQVMVYLAS</sequence>
<gene>
    <name evidence="2" type="ORF">FYK34_10420</name>
</gene>
<keyword evidence="3" id="KW-1185">Reference proteome</keyword>
<dbReference type="PANTHER" id="PTHR43102:SF2">
    <property type="entry name" value="GAF DOMAIN-CONTAINING PROTEIN"/>
    <property type="match status" value="1"/>
</dbReference>
<organism evidence="2 3">
    <name type="scientific">Chromobacterium paludis</name>
    <dbReference type="NCBI Taxonomy" id="2605945"/>
    <lineage>
        <taxon>Bacteria</taxon>
        <taxon>Pseudomonadati</taxon>
        <taxon>Pseudomonadota</taxon>
        <taxon>Betaproteobacteria</taxon>
        <taxon>Neisseriales</taxon>
        <taxon>Chromobacteriaceae</taxon>
        <taxon>Chromobacterium</taxon>
    </lineage>
</organism>
<dbReference type="Pfam" id="PF00990">
    <property type="entry name" value="GGDEF"/>
    <property type="match status" value="1"/>
</dbReference>
<accession>A0A5C1DGQ9</accession>
<reference evidence="2 3" key="1">
    <citation type="submission" date="2019-08" db="EMBL/GenBank/DDBJ databases">
        <title>Chromobacterium paludis, a novel bacterium isolated from a Maryland marsh pond.</title>
        <authorList>
            <person name="Blackburn M.B."/>
            <person name="Gundersen-Rindal D.E."/>
        </authorList>
    </citation>
    <scope>NUCLEOTIDE SEQUENCE [LARGE SCALE GENOMIC DNA]</scope>
    <source>
        <strain evidence="3">IIBBL 257-1</strain>
    </source>
</reference>
<dbReference type="CDD" id="cd01949">
    <property type="entry name" value="GGDEF"/>
    <property type="match status" value="1"/>
</dbReference>
<protein>
    <submittedName>
        <fullName evidence="2">Sensor domain-containing diguanylate cyclase</fullName>
    </submittedName>
</protein>
<dbReference type="Proteomes" id="UP000322079">
    <property type="component" value="Chromosome"/>
</dbReference>
<proteinExistence type="predicted"/>
<dbReference type="Gene3D" id="3.30.450.40">
    <property type="match status" value="1"/>
</dbReference>
<dbReference type="InterPro" id="IPR003018">
    <property type="entry name" value="GAF"/>
</dbReference>
<dbReference type="SMART" id="SM00065">
    <property type="entry name" value="GAF"/>
    <property type="match status" value="1"/>
</dbReference>
<dbReference type="PROSITE" id="PS50887">
    <property type="entry name" value="GGDEF"/>
    <property type="match status" value="1"/>
</dbReference>
<dbReference type="InterPro" id="IPR000160">
    <property type="entry name" value="GGDEF_dom"/>
</dbReference>
<evidence type="ECO:0000259" key="1">
    <source>
        <dbReference type="PROSITE" id="PS50887"/>
    </source>
</evidence>
<name>A0A5C1DGQ9_9NEIS</name>
<dbReference type="InterPro" id="IPR029016">
    <property type="entry name" value="GAF-like_dom_sf"/>
</dbReference>
<dbReference type="AlphaFoldDB" id="A0A5C1DGQ9"/>
<dbReference type="FunFam" id="3.30.70.270:FF:000001">
    <property type="entry name" value="Diguanylate cyclase domain protein"/>
    <property type="match status" value="1"/>
</dbReference>
<dbReference type="KEGG" id="chrm:FYK34_10420"/>
<dbReference type="PANTHER" id="PTHR43102">
    <property type="entry name" value="SLR1143 PROTEIN"/>
    <property type="match status" value="1"/>
</dbReference>
<dbReference type="SMART" id="SM00267">
    <property type="entry name" value="GGDEF"/>
    <property type="match status" value="1"/>
</dbReference>
<feature type="domain" description="GGDEF" evidence="1">
    <location>
        <begin position="211"/>
        <end position="346"/>
    </location>
</feature>
<dbReference type="Pfam" id="PF01590">
    <property type="entry name" value="GAF"/>
    <property type="match status" value="1"/>
</dbReference>